<keyword evidence="2" id="KW-0862">Zinc</keyword>
<dbReference type="InterPro" id="IPR039537">
    <property type="entry name" value="Retrotran_Ty1/copia-like"/>
</dbReference>
<dbReference type="Pfam" id="PF14223">
    <property type="entry name" value="Retrotran_gag_2"/>
    <property type="match status" value="1"/>
</dbReference>
<feature type="region of interest" description="Disordered" evidence="3">
    <location>
        <begin position="246"/>
        <end position="271"/>
    </location>
</feature>
<evidence type="ECO:0000259" key="4">
    <source>
        <dbReference type="PROSITE" id="PS50158"/>
    </source>
</evidence>
<dbReference type="InterPro" id="IPR012337">
    <property type="entry name" value="RNaseH-like_sf"/>
</dbReference>
<dbReference type="PANTHER" id="PTHR42648:SF28">
    <property type="entry name" value="TRANSPOSON-ENCODED PROTEIN WITH RIBONUCLEASE H-LIKE AND RETROVIRUS ZINC FINGER-LIKE DOMAINS"/>
    <property type="match status" value="1"/>
</dbReference>
<dbReference type="SUPFAM" id="SSF53098">
    <property type="entry name" value="Ribonuclease H-like"/>
    <property type="match status" value="1"/>
</dbReference>
<dbReference type="InterPro" id="IPR001584">
    <property type="entry name" value="Integrase_cat-core"/>
</dbReference>
<gene>
    <name evidence="6" type="ORF">FSB_LOCUS37766</name>
</gene>
<protein>
    <recommendedName>
        <fullName evidence="7">CCHC-type domain-containing protein</fullName>
    </recommendedName>
</protein>
<dbReference type="GO" id="GO:0003676">
    <property type="term" value="F:nucleic acid binding"/>
    <property type="evidence" value="ECO:0007669"/>
    <property type="project" value="InterPro"/>
</dbReference>
<feature type="domain" description="Integrase catalytic" evidence="5">
    <location>
        <begin position="467"/>
        <end position="589"/>
    </location>
</feature>
<name>A0A2N9HE94_FAGSY</name>
<evidence type="ECO:0000313" key="6">
    <source>
        <dbReference type="EMBL" id="SPD09884.1"/>
    </source>
</evidence>
<dbReference type="GO" id="GO:0015074">
    <property type="term" value="P:DNA integration"/>
    <property type="evidence" value="ECO:0007669"/>
    <property type="project" value="InterPro"/>
</dbReference>
<dbReference type="SUPFAM" id="SSF57756">
    <property type="entry name" value="Retrovirus zinc finger-like domains"/>
    <property type="match status" value="1"/>
</dbReference>
<dbReference type="InterPro" id="IPR036397">
    <property type="entry name" value="RNaseH_sf"/>
</dbReference>
<dbReference type="InterPro" id="IPR025724">
    <property type="entry name" value="GAG-pre-integrase_dom"/>
</dbReference>
<feature type="region of interest" description="Disordered" evidence="3">
    <location>
        <begin position="190"/>
        <end position="231"/>
    </location>
</feature>
<accession>A0A2N9HE94</accession>
<dbReference type="Pfam" id="PF00665">
    <property type="entry name" value="rve"/>
    <property type="match status" value="1"/>
</dbReference>
<dbReference type="Pfam" id="PF13976">
    <property type="entry name" value="gag_pre-integrs"/>
    <property type="match status" value="1"/>
</dbReference>
<keyword evidence="2" id="KW-0863">Zinc-finger</keyword>
<feature type="domain" description="CCHC-type" evidence="4">
    <location>
        <begin position="233"/>
        <end position="249"/>
    </location>
</feature>
<keyword evidence="1" id="KW-0378">Hydrolase</keyword>
<evidence type="ECO:0000256" key="2">
    <source>
        <dbReference type="PROSITE-ProRule" id="PRU00047"/>
    </source>
</evidence>
<dbReference type="InterPro" id="IPR036875">
    <property type="entry name" value="Znf_CCHC_sf"/>
</dbReference>
<feature type="compositionally biased region" description="Basic and acidic residues" evidence="3">
    <location>
        <begin position="246"/>
        <end position="257"/>
    </location>
</feature>
<evidence type="ECO:0000256" key="3">
    <source>
        <dbReference type="SAM" id="MobiDB-lite"/>
    </source>
</evidence>
<proteinExistence type="predicted"/>
<keyword evidence="2" id="KW-0479">Metal-binding</keyword>
<dbReference type="AlphaFoldDB" id="A0A2N9HE94"/>
<dbReference type="SMART" id="SM00343">
    <property type="entry name" value="ZnF_C2HC"/>
    <property type="match status" value="1"/>
</dbReference>
<dbReference type="PANTHER" id="PTHR42648">
    <property type="entry name" value="TRANSPOSASE, PUTATIVE-RELATED"/>
    <property type="match status" value="1"/>
</dbReference>
<evidence type="ECO:0008006" key="7">
    <source>
        <dbReference type="Google" id="ProtNLM"/>
    </source>
</evidence>
<dbReference type="Pfam" id="PF22936">
    <property type="entry name" value="Pol_BBD"/>
    <property type="match status" value="1"/>
</dbReference>
<dbReference type="GO" id="GO:0008270">
    <property type="term" value="F:zinc ion binding"/>
    <property type="evidence" value="ECO:0007669"/>
    <property type="project" value="UniProtKB-KW"/>
</dbReference>
<dbReference type="InterPro" id="IPR001878">
    <property type="entry name" value="Znf_CCHC"/>
</dbReference>
<dbReference type="GO" id="GO:0008233">
    <property type="term" value="F:peptidase activity"/>
    <property type="evidence" value="ECO:0007669"/>
    <property type="project" value="UniProtKB-KW"/>
</dbReference>
<dbReference type="PROSITE" id="PS50158">
    <property type="entry name" value="ZF_CCHC"/>
    <property type="match status" value="1"/>
</dbReference>
<organism evidence="6">
    <name type="scientific">Fagus sylvatica</name>
    <name type="common">Beechnut</name>
    <dbReference type="NCBI Taxonomy" id="28930"/>
    <lineage>
        <taxon>Eukaryota</taxon>
        <taxon>Viridiplantae</taxon>
        <taxon>Streptophyta</taxon>
        <taxon>Embryophyta</taxon>
        <taxon>Tracheophyta</taxon>
        <taxon>Spermatophyta</taxon>
        <taxon>Magnoliopsida</taxon>
        <taxon>eudicotyledons</taxon>
        <taxon>Gunneridae</taxon>
        <taxon>Pentapetalae</taxon>
        <taxon>rosids</taxon>
        <taxon>fabids</taxon>
        <taxon>Fagales</taxon>
        <taxon>Fagaceae</taxon>
        <taxon>Fagus</taxon>
    </lineage>
</organism>
<keyword evidence="1" id="KW-0645">Protease</keyword>
<feature type="compositionally biased region" description="Basic and acidic residues" evidence="3">
    <location>
        <begin position="207"/>
        <end position="220"/>
    </location>
</feature>
<evidence type="ECO:0000256" key="1">
    <source>
        <dbReference type="ARBA" id="ARBA00022670"/>
    </source>
</evidence>
<dbReference type="Gene3D" id="4.10.60.10">
    <property type="entry name" value="Zinc finger, CCHC-type"/>
    <property type="match status" value="1"/>
</dbReference>
<feature type="compositionally biased region" description="Basic residues" evidence="3">
    <location>
        <begin position="221"/>
        <end position="231"/>
    </location>
</feature>
<reference evidence="6" key="1">
    <citation type="submission" date="2018-02" db="EMBL/GenBank/DDBJ databases">
        <authorList>
            <person name="Cohen D.B."/>
            <person name="Kent A.D."/>
        </authorList>
    </citation>
    <scope>NUCLEOTIDE SEQUENCE</scope>
</reference>
<sequence>MTINASIATVGLVKFDGTGNFGLWQRRVKDLLVQQGLVKALYGKTKKPEKMTDDEWEELDMKAVSTIRLLLANEVMYDVMEENSTAGIWLNLEKRYMSKSLTNKLHLKQKLYGLKMTEGADLRQHINTFKQIISDMLRIDIKFEDEDKAMMLLTSLPASYEHLVTTLLYGKETLELEEVSGALLDHYQRKHKDSAESSGEGLVVKGYQDRGRKKDKDDKSARRRSKSKSKAVKCFKCQKKGHMKRDCPEWNKGKEESSTSVNVVADSESDGDMLSVSSSTDGLNNSWLLDSACSFHVTPHRNWFDTYRSINCGSVRMGNDAACTIIGMGTIKIKMSDGVVRTLEDVRHIPDMRKNLISLGTLDSKGYSYKSENGIMKVSKGVMVVMTGQKISCNVYKLLGNTILGGIAAVAESEDDDTLLWHMRLGHISERGMRELHKRNLLTGIKSCKLDFCKYCIMGKQYRVRFKTATHKTKGILDYVHSDIWGPVRTPSKGGAQYFMSFIDDYSRKAWVYFLKNKSEAFSKFKIWKAEVENQTGRKIKCLRTDNGTEYRDGICLILFTCFHRLTTMISCVRDCYPIIICDNAATFC</sequence>
<dbReference type="EMBL" id="OIVN01003258">
    <property type="protein sequence ID" value="SPD09884.1"/>
    <property type="molecule type" value="Genomic_DNA"/>
</dbReference>
<dbReference type="Pfam" id="PF00098">
    <property type="entry name" value="zf-CCHC"/>
    <property type="match status" value="1"/>
</dbReference>
<evidence type="ECO:0000259" key="5">
    <source>
        <dbReference type="PROSITE" id="PS50994"/>
    </source>
</evidence>
<dbReference type="GO" id="GO:0006508">
    <property type="term" value="P:proteolysis"/>
    <property type="evidence" value="ECO:0007669"/>
    <property type="project" value="UniProtKB-KW"/>
</dbReference>
<dbReference type="Gene3D" id="3.30.420.10">
    <property type="entry name" value="Ribonuclease H-like superfamily/Ribonuclease H"/>
    <property type="match status" value="1"/>
</dbReference>
<dbReference type="PROSITE" id="PS50994">
    <property type="entry name" value="INTEGRASE"/>
    <property type="match status" value="1"/>
</dbReference>
<dbReference type="InterPro" id="IPR054722">
    <property type="entry name" value="PolX-like_BBD"/>
</dbReference>